<feature type="transmembrane region" description="Helical" evidence="1">
    <location>
        <begin position="166"/>
        <end position="183"/>
    </location>
</feature>
<dbReference type="EMBL" id="QASA01000001">
    <property type="protein sequence ID" value="RDC65947.1"/>
    <property type="molecule type" value="Genomic_DNA"/>
</dbReference>
<protein>
    <submittedName>
        <fullName evidence="2">Uncharacterized protein</fullName>
    </submittedName>
</protein>
<keyword evidence="1" id="KW-0472">Membrane</keyword>
<feature type="transmembrane region" description="Helical" evidence="1">
    <location>
        <begin position="76"/>
        <end position="96"/>
    </location>
</feature>
<evidence type="ECO:0000313" key="3">
    <source>
        <dbReference type="Proteomes" id="UP000253919"/>
    </source>
</evidence>
<keyword evidence="3" id="KW-1185">Reference proteome</keyword>
<dbReference type="Proteomes" id="UP000253919">
    <property type="component" value="Unassembled WGS sequence"/>
</dbReference>
<keyword evidence="1" id="KW-1133">Transmembrane helix</keyword>
<evidence type="ECO:0000313" key="2">
    <source>
        <dbReference type="EMBL" id="RDC65947.1"/>
    </source>
</evidence>
<dbReference type="RefSeq" id="WP_115374879.1">
    <property type="nucleotide sequence ID" value="NZ_QASA01000001.1"/>
</dbReference>
<accession>A0A369QRS9</accession>
<sequence>MKNPENPLETLSEIRSLMERSSRFISLSGLTGVFAGVFALVGAFVVYWKSDYNLNIAGTYERPRQYASPQISEMPLFLVAVALVVLIASLTAGVLLTTRQARRKNLPVWDASAKRVFWNLLIPLAAGGIFCLIMLKHGLVGLLAPATLLFYGLALLNVSKYTYSDLRQLALCELVLGLLATWFMGYGLLFWAIGFGILHIIYGILLYNKYER</sequence>
<evidence type="ECO:0000256" key="1">
    <source>
        <dbReference type="SAM" id="Phobius"/>
    </source>
</evidence>
<dbReference type="OrthoDB" id="1120881at2"/>
<name>A0A369QRS9_9BACT</name>
<feature type="transmembrane region" description="Helical" evidence="1">
    <location>
        <begin position="24"/>
        <end position="48"/>
    </location>
</feature>
<organism evidence="2 3">
    <name type="scientific">Adhaeribacter pallidiroseus</name>
    <dbReference type="NCBI Taxonomy" id="2072847"/>
    <lineage>
        <taxon>Bacteria</taxon>
        <taxon>Pseudomonadati</taxon>
        <taxon>Bacteroidota</taxon>
        <taxon>Cytophagia</taxon>
        <taxon>Cytophagales</taxon>
        <taxon>Hymenobacteraceae</taxon>
        <taxon>Adhaeribacter</taxon>
    </lineage>
</organism>
<keyword evidence="1" id="KW-0812">Transmembrane</keyword>
<gene>
    <name evidence="2" type="ORF">AHMF7616_04578</name>
</gene>
<feature type="transmembrane region" description="Helical" evidence="1">
    <location>
        <begin position="116"/>
        <end position="135"/>
    </location>
</feature>
<reference evidence="2 3" key="1">
    <citation type="submission" date="2018-04" db="EMBL/GenBank/DDBJ databases">
        <title>Adhaeribacter sp. HMF7616 genome sequencing and assembly.</title>
        <authorList>
            <person name="Kang H."/>
            <person name="Kang J."/>
            <person name="Cha I."/>
            <person name="Kim H."/>
            <person name="Joh K."/>
        </authorList>
    </citation>
    <scope>NUCLEOTIDE SEQUENCE [LARGE SCALE GENOMIC DNA]</scope>
    <source>
        <strain evidence="2 3">HMF7616</strain>
    </source>
</reference>
<feature type="transmembrane region" description="Helical" evidence="1">
    <location>
        <begin position="141"/>
        <end position="159"/>
    </location>
</feature>
<comment type="caution">
    <text evidence="2">The sequence shown here is derived from an EMBL/GenBank/DDBJ whole genome shotgun (WGS) entry which is preliminary data.</text>
</comment>
<feature type="transmembrane region" description="Helical" evidence="1">
    <location>
        <begin position="189"/>
        <end position="207"/>
    </location>
</feature>
<dbReference type="AlphaFoldDB" id="A0A369QRS9"/>
<proteinExistence type="predicted"/>